<evidence type="ECO:0000313" key="4">
    <source>
        <dbReference type="WBParaSite" id="MhA1_Contig484.frz3.fgene1"/>
    </source>
</evidence>
<feature type="transmembrane region" description="Helical" evidence="1">
    <location>
        <begin position="35"/>
        <end position="54"/>
    </location>
</feature>
<sequence>MPSTTNDTNNNIEYKHHNRSFITFPLPNLICSTRILLFALPSSLFLAFLVLISFTTQITIGDTLVSVAFSPLRMARNIQEFGANVRGSERPLRVMTFNIWVSGANVKDGLEKIAKHIKKVDPDIVALQEVRTLETAEKLIELLSSTRWQYRQHPLALYPDTAILTKHQFIDDEQYLHLQFVVKQNISAEYLLLQKQQNEDDENKNYTNSSITTFGMGATIWLKEDDPEKKHLINFVSLHLDWRAYGPYAANNKKVNETTQIMAGERNKQGYGRGQNIEQVLSNEIFRRYMKNAEIQPLIVAGDFNSPSHLDWIEETKDIHGGWIFEWPATKLIMDAGLNDSFRALHPDPIKEPGITWSTVQKTSGPDWDWTIPEPQDRIDFIFYKPNEHFWPTNSQVYSGKEILKPMPEHYNNDWPSDHFAVVSEFVIDYKVEKKRNEEKEKEEEIEVKEGNYYEKSDENNSDILTFVNNSELTNFS</sequence>
<dbReference type="AlphaFoldDB" id="A0A1I8BRJ2"/>
<keyword evidence="1" id="KW-0812">Transmembrane</keyword>
<dbReference type="Proteomes" id="UP000095281">
    <property type="component" value="Unplaced"/>
</dbReference>
<accession>A0A1I8BRJ2</accession>
<organism evidence="3 4">
    <name type="scientific">Meloidogyne hapla</name>
    <name type="common">Root-knot nematode worm</name>
    <dbReference type="NCBI Taxonomy" id="6305"/>
    <lineage>
        <taxon>Eukaryota</taxon>
        <taxon>Metazoa</taxon>
        <taxon>Ecdysozoa</taxon>
        <taxon>Nematoda</taxon>
        <taxon>Chromadorea</taxon>
        <taxon>Rhabditida</taxon>
        <taxon>Tylenchina</taxon>
        <taxon>Tylenchomorpha</taxon>
        <taxon>Tylenchoidea</taxon>
        <taxon>Meloidogynidae</taxon>
        <taxon>Meloidogyninae</taxon>
        <taxon>Meloidogyne</taxon>
    </lineage>
</organism>
<dbReference type="GO" id="GO:0003824">
    <property type="term" value="F:catalytic activity"/>
    <property type="evidence" value="ECO:0007669"/>
    <property type="project" value="InterPro"/>
</dbReference>
<protein>
    <submittedName>
        <fullName evidence="4">Endo/exonuclease/phosphatase domain-containing protein</fullName>
    </submittedName>
</protein>
<evidence type="ECO:0000256" key="1">
    <source>
        <dbReference type="SAM" id="Phobius"/>
    </source>
</evidence>
<proteinExistence type="predicted"/>
<keyword evidence="3" id="KW-1185">Reference proteome</keyword>
<keyword evidence="1" id="KW-0472">Membrane</keyword>
<dbReference type="SUPFAM" id="SSF56219">
    <property type="entry name" value="DNase I-like"/>
    <property type="match status" value="1"/>
</dbReference>
<dbReference type="Pfam" id="PF03372">
    <property type="entry name" value="Exo_endo_phos"/>
    <property type="match status" value="2"/>
</dbReference>
<feature type="domain" description="Endonuclease/exonuclease/phosphatase" evidence="2">
    <location>
        <begin position="294"/>
        <end position="419"/>
    </location>
</feature>
<dbReference type="Gene3D" id="3.60.10.10">
    <property type="entry name" value="Endonuclease/exonuclease/phosphatase"/>
    <property type="match status" value="1"/>
</dbReference>
<feature type="domain" description="Endonuclease/exonuclease/phosphatase" evidence="2">
    <location>
        <begin position="95"/>
        <end position="169"/>
    </location>
</feature>
<dbReference type="PANTHER" id="PTHR41349:SF1">
    <property type="entry name" value="PROTEIN CBG08683"/>
    <property type="match status" value="1"/>
</dbReference>
<evidence type="ECO:0000313" key="3">
    <source>
        <dbReference type="Proteomes" id="UP000095281"/>
    </source>
</evidence>
<dbReference type="InterPro" id="IPR005135">
    <property type="entry name" value="Endo/exonuclease/phosphatase"/>
</dbReference>
<evidence type="ECO:0000259" key="2">
    <source>
        <dbReference type="Pfam" id="PF03372"/>
    </source>
</evidence>
<dbReference type="PANTHER" id="PTHR41349">
    <property type="match status" value="1"/>
</dbReference>
<name>A0A1I8BRJ2_MELHA</name>
<dbReference type="WBParaSite" id="MhA1_Contig484.frz3.fgene1">
    <property type="protein sequence ID" value="MhA1_Contig484.frz3.fgene1"/>
    <property type="gene ID" value="MhA1_Contig484.frz3.fgene1"/>
</dbReference>
<reference evidence="4" key="1">
    <citation type="submission" date="2016-11" db="UniProtKB">
        <authorList>
            <consortium name="WormBaseParasite"/>
        </authorList>
    </citation>
    <scope>IDENTIFICATION</scope>
</reference>
<keyword evidence="1" id="KW-1133">Transmembrane helix</keyword>
<dbReference type="InterPro" id="IPR036691">
    <property type="entry name" value="Endo/exonu/phosph_ase_sf"/>
</dbReference>